<dbReference type="EMBL" id="LXPS01000007">
    <property type="protein sequence ID" value="OAE48213.1"/>
    <property type="molecule type" value="Genomic_DNA"/>
</dbReference>
<protein>
    <submittedName>
        <fullName evidence="1">Uncharacterized protein</fullName>
    </submittedName>
</protein>
<comment type="caution">
    <text evidence="1">The sequence shown here is derived from an EMBL/GenBank/DDBJ whole genome shotgun (WGS) entry which is preliminary data.</text>
</comment>
<accession>A0A176XG66</accession>
<proteinExistence type="predicted"/>
<reference evidence="1 2" key="1">
    <citation type="submission" date="2016-05" db="EMBL/GenBank/DDBJ databases">
        <authorList>
            <person name="Lavstsen T."/>
            <person name="Jespersen J.S."/>
        </authorList>
    </citation>
    <scope>NUCLEOTIDE SEQUENCE [LARGE SCALE GENOMIC DNA]</scope>
    <source>
        <strain evidence="1 2">KCJ1736</strain>
    </source>
</reference>
<sequence>MKMGGMARVSRAEAERAWAYMVIEALAIDHVLNGCRFRASNANHVVLGHTSHKGAFGKGDPCYGDSIIIRGHRLPKNLQFTASRKRFGCVSGSIGR</sequence>
<dbReference type="Proteomes" id="UP000077098">
    <property type="component" value="Unassembled WGS sequence"/>
</dbReference>
<evidence type="ECO:0000313" key="2">
    <source>
        <dbReference type="Proteomes" id="UP000077098"/>
    </source>
</evidence>
<gene>
    <name evidence="1" type="ORF">A7J57_22695</name>
</gene>
<evidence type="ECO:0000313" key="1">
    <source>
        <dbReference type="EMBL" id="OAE48213.1"/>
    </source>
</evidence>
<name>A0A176XG66_AGRTU</name>
<dbReference type="AlphaFoldDB" id="A0A176XG66"/>
<organism evidence="1 2">
    <name type="scientific">Agrobacterium tumefaciens</name>
    <dbReference type="NCBI Taxonomy" id="358"/>
    <lineage>
        <taxon>Bacteria</taxon>
        <taxon>Pseudomonadati</taxon>
        <taxon>Pseudomonadota</taxon>
        <taxon>Alphaproteobacteria</taxon>
        <taxon>Hyphomicrobiales</taxon>
        <taxon>Rhizobiaceae</taxon>
        <taxon>Rhizobium/Agrobacterium group</taxon>
        <taxon>Agrobacterium</taxon>
        <taxon>Agrobacterium tumefaciens complex</taxon>
    </lineage>
</organism>